<dbReference type="GO" id="GO:0016787">
    <property type="term" value="F:hydrolase activity"/>
    <property type="evidence" value="ECO:0007669"/>
    <property type="project" value="UniProtKB-ARBA"/>
</dbReference>
<keyword evidence="1" id="KW-1133">Transmembrane helix</keyword>
<dbReference type="InterPro" id="IPR002591">
    <property type="entry name" value="Phosphodiest/P_Trfase"/>
</dbReference>
<sequence>MAYRFFAVDKSRRLRFTALVLLLFLLATPSHAYAYIGPGAGFAVVGSFLVMFTAVFSALAALLTWPVRWAIRSIKGRKALSRAKVKKVVVLGLDGMDYGLAKKMIAEGKLPTFAKLAEDGAFEPLQTTVPSMSPVAWSSFQTGSNPGKHNIYDFLTRNRNTYMPKLSSVEIRGPRRILKLGKWRLPLSKPDIRLMRKGKQFWRVLGEHGIFSNILRVPITWPPEKFYGLSLSGMCVPDLRGSQGTFSYYTTAGADDEHTGGEQFRVERSGEGFEAELVGPENPVREGAGAMRLPFKIATTGPNSAGLHINGDIHTLVQGVYTDWIKIEFSAGPGVKVSGIARFLLKEVVPELKLYVTPINIDPEKPAMPVTHPPVYSTYLAKKQGYYSTLGLAEDSWALNEKIIDDADFIQQCVDYDAEREKMFFDTLDKVKQGLCVCVFDGTDRIQHAFWRDMEEDHPANAVYDKNAQRRNAVEELYKRADGLVRRTMKKLDADTLLMVISDHGFTSFRRGVDLNRWLEDQGYLVMKEGERDKKYLQGVDWERTKAYAIGLGGIYLNIRGRESKGIVKAGDQANKLREEIAAKLAEVVDPATGEKAVKRVYDTAKIYRGPYKGNAPDLLAGFFKGYRASWETAVGEVTESVFCDNTKAWSGDHCVDPSEVPGVLFCNRKIDSEVCRLMDIGPTVLDMFGVDVPKFMDGKALSVAKDSVEITETDIAEAREDVA</sequence>
<reference evidence="4" key="1">
    <citation type="submission" date="2017-02" db="EMBL/GenBank/DDBJ databases">
        <title>Comparative genomics and description of representatives of a novel lineage of planctomycetes thriving in anoxic sediments.</title>
        <authorList>
            <person name="Spring S."/>
            <person name="Bunk B."/>
            <person name="Sproer C."/>
        </authorList>
    </citation>
    <scope>NUCLEOTIDE SEQUENCE [LARGE SCALE GENOMIC DNA]</scope>
    <source>
        <strain evidence="4">ST-NAGAB-D1</strain>
    </source>
</reference>
<evidence type="ECO:0000256" key="2">
    <source>
        <dbReference type="SAM" id="SignalP"/>
    </source>
</evidence>
<dbReference type="STRING" id="1936003.STSP2_01524"/>
<dbReference type="AlphaFoldDB" id="A0A1U9NKW5"/>
<evidence type="ECO:0000313" key="4">
    <source>
        <dbReference type="Proteomes" id="UP000189674"/>
    </source>
</evidence>
<dbReference type="PANTHER" id="PTHR10151:SF120">
    <property type="entry name" value="BIS(5'-ADENOSYL)-TRIPHOSPHATASE"/>
    <property type="match status" value="1"/>
</dbReference>
<organism evidence="3 4">
    <name type="scientific">Anaerohalosphaera lusitana</name>
    <dbReference type="NCBI Taxonomy" id="1936003"/>
    <lineage>
        <taxon>Bacteria</taxon>
        <taxon>Pseudomonadati</taxon>
        <taxon>Planctomycetota</taxon>
        <taxon>Phycisphaerae</taxon>
        <taxon>Sedimentisphaerales</taxon>
        <taxon>Anaerohalosphaeraceae</taxon>
        <taxon>Anaerohalosphaera</taxon>
    </lineage>
</organism>
<dbReference type="EMBL" id="CP019791">
    <property type="protein sequence ID" value="AQT68364.1"/>
    <property type="molecule type" value="Genomic_DNA"/>
</dbReference>
<evidence type="ECO:0000256" key="1">
    <source>
        <dbReference type="SAM" id="Phobius"/>
    </source>
</evidence>
<dbReference type="InterPro" id="IPR017850">
    <property type="entry name" value="Alkaline_phosphatase_core_sf"/>
</dbReference>
<feature type="transmembrane region" description="Helical" evidence="1">
    <location>
        <begin position="42"/>
        <end position="65"/>
    </location>
</feature>
<dbReference type="Proteomes" id="UP000189674">
    <property type="component" value="Chromosome"/>
</dbReference>
<dbReference type="Pfam" id="PF01663">
    <property type="entry name" value="Phosphodiest"/>
    <property type="match status" value="2"/>
</dbReference>
<accession>A0A1U9NKW5</accession>
<feature type="signal peptide" evidence="2">
    <location>
        <begin position="1"/>
        <end position="32"/>
    </location>
</feature>
<keyword evidence="4" id="KW-1185">Reference proteome</keyword>
<proteinExistence type="predicted"/>
<dbReference type="Gene3D" id="3.40.720.10">
    <property type="entry name" value="Alkaline Phosphatase, subunit A"/>
    <property type="match status" value="2"/>
</dbReference>
<dbReference type="PANTHER" id="PTHR10151">
    <property type="entry name" value="ECTONUCLEOTIDE PYROPHOSPHATASE/PHOSPHODIESTERASE"/>
    <property type="match status" value="1"/>
</dbReference>
<dbReference type="SUPFAM" id="SSF53649">
    <property type="entry name" value="Alkaline phosphatase-like"/>
    <property type="match status" value="1"/>
</dbReference>
<gene>
    <name evidence="3" type="ORF">STSP2_01524</name>
</gene>
<protein>
    <submittedName>
        <fullName evidence="3">Type I phosphodiesterase / nucleotide pyrophosphatase</fullName>
    </submittedName>
</protein>
<dbReference type="KEGG" id="alus:STSP2_01524"/>
<keyword evidence="1" id="KW-0472">Membrane</keyword>
<keyword evidence="2" id="KW-0732">Signal</keyword>
<feature type="chain" id="PRO_5013273546" evidence="2">
    <location>
        <begin position="33"/>
        <end position="724"/>
    </location>
</feature>
<evidence type="ECO:0000313" key="3">
    <source>
        <dbReference type="EMBL" id="AQT68364.1"/>
    </source>
</evidence>
<keyword evidence="1" id="KW-0812">Transmembrane</keyword>
<name>A0A1U9NKW5_9BACT</name>